<feature type="domain" description="EGF-like" evidence="1">
    <location>
        <begin position="7"/>
        <end position="48"/>
    </location>
</feature>
<evidence type="ECO:0000313" key="2">
    <source>
        <dbReference type="EMBL" id="CAD7649994.1"/>
    </source>
</evidence>
<feature type="domain" description="EGF-like" evidence="1">
    <location>
        <begin position="81"/>
        <end position="126"/>
    </location>
</feature>
<dbReference type="SUPFAM" id="SSF57184">
    <property type="entry name" value="Growth factor receptor domain"/>
    <property type="match status" value="1"/>
</dbReference>
<dbReference type="SMART" id="SM00181">
    <property type="entry name" value="EGF"/>
    <property type="match status" value="3"/>
</dbReference>
<dbReference type="EMBL" id="CAJPVJ010003917">
    <property type="protein sequence ID" value="CAG2168083.1"/>
    <property type="molecule type" value="Genomic_DNA"/>
</dbReference>
<feature type="domain" description="EGF-like" evidence="1">
    <location>
        <begin position="128"/>
        <end position="179"/>
    </location>
</feature>
<proteinExistence type="predicted"/>
<reference evidence="2" key="1">
    <citation type="submission" date="2020-11" db="EMBL/GenBank/DDBJ databases">
        <authorList>
            <person name="Tran Van P."/>
        </authorList>
    </citation>
    <scope>NUCLEOTIDE SEQUENCE</scope>
</reference>
<protein>
    <recommendedName>
        <fullName evidence="1">EGF-like domain-containing protein</fullName>
    </recommendedName>
</protein>
<evidence type="ECO:0000259" key="1">
    <source>
        <dbReference type="SMART" id="SM00181"/>
    </source>
</evidence>
<dbReference type="EMBL" id="OC918742">
    <property type="protein sequence ID" value="CAD7649994.1"/>
    <property type="molecule type" value="Genomic_DNA"/>
</dbReference>
<dbReference type="OrthoDB" id="10060424at2759"/>
<dbReference type="Proteomes" id="UP000728032">
    <property type="component" value="Unassembled WGS sequence"/>
</dbReference>
<accession>A0A7R9QMQ3</accession>
<keyword evidence="3" id="KW-1185">Reference proteome</keyword>
<sequence>MGLTETACNPKGPKQTCRLINDKDGKQYQCTCPVGYTRKPNDHPTVCLSTKWEIFQGKPVCKCEPPYVRNDKTYLCELGAICGKGGTGRQECEKQNAYCLLESGGYNCKACPIGTFPDQSTPQKCVPGCQQNYRDENCQEINAVCNPSMNPNDAAKQLLSDFCICKPGFLMNTKNQRCIATKMAWTFNLKVLDKFTSGDLNKRTVINLVPKEMQLLSQIDFPKYDNEYMDYDGYFKDFYSSNELNTAIENTYYVDAVNAELRREIENLVKTMLAGQDKRMVIDTLTLNMVNKTGDYYDCTFSVQGTKDTKDMKAIGNDIFKEFCHSFQQAKDCFVAVTSAPAPNEPDIKTLNTIK</sequence>
<evidence type="ECO:0000313" key="3">
    <source>
        <dbReference type="Proteomes" id="UP000728032"/>
    </source>
</evidence>
<dbReference type="InterPro" id="IPR009030">
    <property type="entry name" value="Growth_fac_rcpt_cys_sf"/>
</dbReference>
<name>A0A7R9QMQ3_9ACAR</name>
<gene>
    <name evidence="2" type="ORF">ONB1V03_LOCUS7577</name>
</gene>
<dbReference type="AlphaFoldDB" id="A0A7R9QMQ3"/>
<organism evidence="2">
    <name type="scientific">Oppiella nova</name>
    <dbReference type="NCBI Taxonomy" id="334625"/>
    <lineage>
        <taxon>Eukaryota</taxon>
        <taxon>Metazoa</taxon>
        <taxon>Ecdysozoa</taxon>
        <taxon>Arthropoda</taxon>
        <taxon>Chelicerata</taxon>
        <taxon>Arachnida</taxon>
        <taxon>Acari</taxon>
        <taxon>Acariformes</taxon>
        <taxon>Sarcoptiformes</taxon>
        <taxon>Oribatida</taxon>
        <taxon>Brachypylina</taxon>
        <taxon>Oppioidea</taxon>
        <taxon>Oppiidae</taxon>
        <taxon>Oppiella</taxon>
    </lineage>
</organism>
<dbReference type="InterPro" id="IPR000742">
    <property type="entry name" value="EGF"/>
</dbReference>